<feature type="compositionally biased region" description="Low complexity" evidence="1">
    <location>
        <begin position="164"/>
        <end position="178"/>
    </location>
</feature>
<dbReference type="OrthoDB" id="5408144at2759"/>
<accession>A0A6A7AS56</accession>
<evidence type="ECO:0000313" key="2">
    <source>
        <dbReference type="EMBL" id="KAF2845942.1"/>
    </source>
</evidence>
<sequence length="366" mass="40749">MPGQLRSRLRRVLTGEEGHSGPLGKFKSRNHKQPLPESDFYLPGEKMPPLKYRRPVDPEHKKRLEAFSFSTAWRRHSNASLYSPMGSRLPSRRSSFRSRRSRSRSMHRSRRSSVSSEYDHEEWVDSGIGASIAGDDRPANIREASDDEGDVLNEDPRDARRKQSAGARRSSSVRQSSRPGTGSDRTRQASVSVPFSPEELELALQKSHLEATKEETDRSAGITPCEDFDDFADPSPFLRPRGGSIYVPYDGQGTPPKLPFWGTAYPSNDDAPSAGHFSRRPSVFVTDDGDDDDDDDDDLCCTPQYERRESAFFPVDAPGLTQARRSSVFVAVEQTCECPPAKALPQRKPQPCAPCDAIAAILARPD</sequence>
<feature type="region of interest" description="Disordered" evidence="1">
    <location>
        <begin position="1"/>
        <end position="58"/>
    </location>
</feature>
<reference evidence="2" key="1">
    <citation type="submission" date="2020-01" db="EMBL/GenBank/DDBJ databases">
        <authorList>
            <consortium name="DOE Joint Genome Institute"/>
            <person name="Haridas S."/>
            <person name="Albert R."/>
            <person name="Binder M."/>
            <person name="Bloem J."/>
            <person name="Labutti K."/>
            <person name="Salamov A."/>
            <person name="Andreopoulos B."/>
            <person name="Baker S.E."/>
            <person name="Barry K."/>
            <person name="Bills G."/>
            <person name="Bluhm B.H."/>
            <person name="Cannon C."/>
            <person name="Castanera R."/>
            <person name="Culley D.E."/>
            <person name="Daum C."/>
            <person name="Ezra D."/>
            <person name="Gonzalez J.B."/>
            <person name="Henrissat B."/>
            <person name="Kuo A."/>
            <person name="Liang C."/>
            <person name="Lipzen A."/>
            <person name="Lutzoni F."/>
            <person name="Magnuson J."/>
            <person name="Mondo S."/>
            <person name="Nolan M."/>
            <person name="Ohm R."/>
            <person name="Pangilinan J."/>
            <person name="Park H.-J."/>
            <person name="Ramirez L."/>
            <person name="Alfaro M."/>
            <person name="Sun H."/>
            <person name="Tritt A."/>
            <person name="Yoshinaga Y."/>
            <person name="Zwiers L.-H."/>
            <person name="Turgeon B.G."/>
            <person name="Goodwin S.B."/>
            <person name="Spatafora J.W."/>
            <person name="Crous P.W."/>
            <person name="Grigoriev I.V."/>
        </authorList>
    </citation>
    <scope>NUCLEOTIDE SEQUENCE</scope>
    <source>
        <strain evidence="2">IPT5</strain>
    </source>
</reference>
<protein>
    <submittedName>
        <fullName evidence="2">Uncharacterized protein</fullName>
    </submittedName>
</protein>
<feature type="compositionally biased region" description="Basic residues" evidence="1">
    <location>
        <begin position="90"/>
        <end position="111"/>
    </location>
</feature>
<dbReference type="EMBL" id="MU006340">
    <property type="protein sequence ID" value="KAF2845942.1"/>
    <property type="molecule type" value="Genomic_DNA"/>
</dbReference>
<proteinExistence type="predicted"/>
<dbReference type="AlphaFoldDB" id="A0A6A7AS56"/>
<feature type="region of interest" description="Disordered" evidence="1">
    <location>
        <begin position="210"/>
        <end position="229"/>
    </location>
</feature>
<dbReference type="Proteomes" id="UP000799423">
    <property type="component" value="Unassembled WGS sequence"/>
</dbReference>
<organism evidence="2 3">
    <name type="scientific">Plenodomus tracheiphilus IPT5</name>
    <dbReference type="NCBI Taxonomy" id="1408161"/>
    <lineage>
        <taxon>Eukaryota</taxon>
        <taxon>Fungi</taxon>
        <taxon>Dikarya</taxon>
        <taxon>Ascomycota</taxon>
        <taxon>Pezizomycotina</taxon>
        <taxon>Dothideomycetes</taxon>
        <taxon>Pleosporomycetidae</taxon>
        <taxon>Pleosporales</taxon>
        <taxon>Pleosporineae</taxon>
        <taxon>Leptosphaeriaceae</taxon>
        <taxon>Plenodomus</taxon>
    </lineage>
</organism>
<evidence type="ECO:0000256" key="1">
    <source>
        <dbReference type="SAM" id="MobiDB-lite"/>
    </source>
</evidence>
<keyword evidence="3" id="KW-1185">Reference proteome</keyword>
<feature type="compositionally biased region" description="Basic and acidic residues" evidence="1">
    <location>
        <begin position="134"/>
        <end position="144"/>
    </location>
</feature>
<gene>
    <name evidence="2" type="ORF">T440DRAFT_252500</name>
</gene>
<feature type="region of interest" description="Disordered" evidence="1">
    <location>
        <begin position="78"/>
        <end position="195"/>
    </location>
</feature>
<name>A0A6A7AS56_9PLEO</name>
<evidence type="ECO:0000313" key="3">
    <source>
        <dbReference type="Proteomes" id="UP000799423"/>
    </source>
</evidence>